<name>A0A1I0TDW9_9BACL</name>
<evidence type="ECO:0000313" key="2">
    <source>
        <dbReference type="Proteomes" id="UP000198650"/>
    </source>
</evidence>
<keyword evidence="2" id="KW-1185">Reference proteome</keyword>
<gene>
    <name evidence="1" type="ORF">SAMN05192569_102334</name>
</gene>
<dbReference type="AlphaFoldDB" id="A0A1I0TDW9"/>
<sequence>MYIAYDSNLPLYHGTISLYADIIIKHGIRIFPRRKGSADFGTGFYLTTNFPQAKEWAKHRTERPIPIQPMLELHGIAIRDFLGMRKTFKPTVLKFAINDTENWVKLRHKIFSHDNDAWKQFVWTKRQSNFPFPQYDYDWIYGPVADGGLQSADYHDIHAYENKNQLAVLTYRAVQYLTILEVITCL</sequence>
<dbReference type="RefSeq" id="WP_167359631.1">
    <property type="nucleotide sequence ID" value="NZ_FOJS01000023.1"/>
</dbReference>
<dbReference type="Proteomes" id="UP000198650">
    <property type="component" value="Unassembled WGS sequence"/>
</dbReference>
<protein>
    <recommendedName>
        <fullName evidence="3">DUF3990 domain-containing protein</fullName>
    </recommendedName>
</protein>
<dbReference type="EMBL" id="FOJS01000023">
    <property type="protein sequence ID" value="SFA49961.1"/>
    <property type="molecule type" value="Genomic_DNA"/>
</dbReference>
<evidence type="ECO:0000313" key="1">
    <source>
        <dbReference type="EMBL" id="SFA49961.1"/>
    </source>
</evidence>
<dbReference type="Pfam" id="PF13151">
    <property type="entry name" value="DUF3990"/>
    <property type="match status" value="1"/>
</dbReference>
<proteinExistence type="predicted"/>
<dbReference type="InterPro" id="IPR025051">
    <property type="entry name" value="DUF3990"/>
</dbReference>
<organism evidence="1 2">
    <name type="scientific">Parageobacillus thermantarcticus</name>
    <dbReference type="NCBI Taxonomy" id="186116"/>
    <lineage>
        <taxon>Bacteria</taxon>
        <taxon>Bacillati</taxon>
        <taxon>Bacillota</taxon>
        <taxon>Bacilli</taxon>
        <taxon>Bacillales</taxon>
        <taxon>Anoxybacillaceae</taxon>
        <taxon>Parageobacillus</taxon>
    </lineage>
</organism>
<reference evidence="2" key="1">
    <citation type="submission" date="2016-10" db="EMBL/GenBank/DDBJ databases">
        <authorList>
            <person name="Varghese N."/>
            <person name="Submissions S."/>
        </authorList>
    </citation>
    <scope>NUCLEOTIDE SEQUENCE [LARGE SCALE GENOMIC DNA]</scope>
    <source>
        <strain evidence="2">M1</strain>
    </source>
</reference>
<evidence type="ECO:0008006" key="3">
    <source>
        <dbReference type="Google" id="ProtNLM"/>
    </source>
</evidence>
<accession>A0A1I0TDW9</accession>
<dbReference type="SUPFAM" id="SSF56399">
    <property type="entry name" value="ADP-ribosylation"/>
    <property type="match status" value="1"/>
</dbReference>